<proteinExistence type="predicted"/>
<keyword evidence="2" id="KW-1133">Transmembrane helix</keyword>
<reference evidence="3" key="1">
    <citation type="submission" date="2020-05" db="EMBL/GenBank/DDBJ databases">
        <title>Mycena genomes resolve the evolution of fungal bioluminescence.</title>
        <authorList>
            <person name="Tsai I.J."/>
        </authorList>
    </citation>
    <scope>NUCLEOTIDE SEQUENCE</scope>
    <source>
        <strain evidence="3">110903Hualien_Pintung</strain>
    </source>
</reference>
<feature type="transmembrane region" description="Helical" evidence="2">
    <location>
        <begin position="199"/>
        <end position="220"/>
    </location>
</feature>
<evidence type="ECO:0000256" key="1">
    <source>
        <dbReference type="SAM" id="MobiDB-lite"/>
    </source>
</evidence>
<sequence>MPFSDAGVSILFSRAANSSSSSGDLSNDPAPDLRTPLLAVFLTLQIIGLVGSGALVLTTTLSSRAPRNATWQNFFTSWIISTVSYSLILFAGQIHLKNPTFGVCLAQAGLIYGIPALTAASTFGLIAQIWFSVQTLLLHKVKYERICTICILILPYFVLFGMVVASWITGINNPSRVQLIGSGMYCHIGPSAILGKASAALVALTLIPTLALEIAICIALRRNWAAFKKMKHSLSITIRVLIFTLFGILAISLSAVFVFSNSHGAAINVVIATLPVIAVIIFASQKDILLVWMFWRPRPPMSDTKDLSSDSDSYMRESDAGSAV</sequence>
<feature type="transmembrane region" description="Helical" evidence="2">
    <location>
        <begin position="265"/>
        <end position="283"/>
    </location>
</feature>
<dbReference type="AlphaFoldDB" id="A0A8H6WN25"/>
<feature type="transmembrane region" description="Helical" evidence="2">
    <location>
        <begin position="240"/>
        <end position="259"/>
    </location>
</feature>
<gene>
    <name evidence="3" type="ORF">HMN09_00345700</name>
</gene>
<keyword evidence="2" id="KW-0812">Transmembrane</keyword>
<feature type="compositionally biased region" description="Basic and acidic residues" evidence="1">
    <location>
        <begin position="303"/>
        <end position="324"/>
    </location>
</feature>
<dbReference type="EMBL" id="JACAZE010000004">
    <property type="protein sequence ID" value="KAF7318369.1"/>
    <property type="molecule type" value="Genomic_DNA"/>
</dbReference>
<name>A0A8H6WN25_MYCCL</name>
<feature type="region of interest" description="Disordered" evidence="1">
    <location>
        <begin position="302"/>
        <end position="324"/>
    </location>
</feature>
<evidence type="ECO:0000313" key="4">
    <source>
        <dbReference type="Proteomes" id="UP000613580"/>
    </source>
</evidence>
<accession>A0A8H6WN25</accession>
<keyword evidence="2" id="KW-0472">Membrane</keyword>
<evidence type="ECO:0000313" key="3">
    <source>
        <dbReference type="EMBL" id="KAF7318369.1"/>
    </source>
</evidence>
<feature type="transmembrane region" description="Helical" evidence="2">
    <location>
        <begin position="37"/>
        <end position="62"/>
    </location>
</feature>
<evidence type="ECO:0000256" key="2">
    <source>
        <dbReference type="SAM" id="Phobius"/>
    </source>
</evidence>
<feature type="transmembrane region" description="Helical" evidence="2">
    <location>
        <begin position="74"/>
        <end position="96"/>
    </location>
</feature>
<comment type="caution">
    <text evidence="3">The sequence shown here is derived from an EMBL/GenBank/DDBJ whole genome shotgun (WGS) entry which is preliminary data.</text>
</comment>
<keyword evidence="4" id="KW-1185">Reference proteome</keyword>
<feature type="transmembrane region" description="Helical" evidence="2">
    <location>
        <begin position="145"/>
        <end position="168"/>
    </location>
</feature>
<protein>
    <submittedName>
        <fullName evidence="3">Uncharacterized protein</fullName>
    </submittedName>
</protein>
<dbReference type="OrthoDB" id="3259067at2759"/>
<dbReference type="Proteomes" id="UP000613580">
    <property type="component" value="Unassembled WGS sequence"/>
</dbReference>
<organism evidence="3 4">
    <name type="scientific">Mycena chlorophos</name>
    <name type="common">Agaric fungus</name>
    <name type="synonym">Agaricus chlorophos</name>
    <dbReference type="NCBI Taxonomy" id="658473"/>
    <lineage>
        <taxon>Eukaryota</taxon>
        <taxon>Fungi</taxon>
        <taxon>Dikarya</taxon>
        <taxon>Basidiomycota</taxon>
        <taxon>Agaricomycotina</taxon>
        <taxon>Agaricomycetes</taxon>
        <taxon>Agaricomycetidae</taxon>
        <taxon>Agaricales</taxon>
        <taxon>Marasmiineae</taxon>
        <taxon>Mycenaceae</taxon>
        <taxon>Mycena</taxon>
    </lineage>
</organism>
<feature type="transmembrane region" description="Helical" evidence="2">
    <location>
        <begin position="108"/>
        <end position="133"/>
    </location>
</feature>